<dbReference type="GO" id="GO:0016226">
    <property type="term" value="P:iron-sulfur cluster assembly"/>
    <property type="evidence" value="ECO:0007669"/>
    <property type="project" value="TreeGrafter"/>
</dbReference>
<dbReference type="RefSeq" id="WP_097355973.1">
    <property type="nucleotide sequence ID" value="NZ_CAWNJE010000005.1"/>
</dbReference>
<protein>
    <submittedName>
        <fullName evidence="2">Folate-dependent protein for Fe/S cluster synthesis/repair in oxidative stress</fullName>
    </submittedName>
</protein>
<reference evidence="3" key="1">
    <citation type="submission" date="2017-04" db="EMBL/GenBank/DDBJ databases">
        <title>Genome evolution of the luminous symbionts of deep sea anglerfish.</title>
        <authorList>
            <person name="Hendry T.A."/>
        </authorList>
    </citation>
    <scope>NUCLEOTIDE SEQUENCE [LARGE SCALE GENOMIC DNA]</scope>
</reference>
<dbReference type="Gene3D" id="3.30.70.1630">
    <property type="match status" value="1"/>
</dbReference>
<accession>A0A2A5T6L9</accession>
<dbReference type="SUPFAM" id="SSF103025">
    <property type="entry name" value="Folate-binding domain"/>
    <property type="match status" value="1"/>
</dbReference>
<dbReference type="NCBIfam" id="NF007110">
    <property type="entry name" value="PRK09559.1"/>
    <property type="match status" value="1"/>
</dbReference>
<dbReference type="Proteomes" id="UP000219020">
    <property type="component" value="Unassembled WGS sequence"/>
</dbReference>
<dbReference type="Pfam" id="PF21130">
    <property type="entry name" value="YgfZ_barrel"/>
    <property type="match status" value="1"/>
</dbReference>
<dbReference type="PANTHER" id="PTHR22602:SF0">
    <property type="entry name" value="TRANSFERASE CAF17, MITOCHONDRIAL-RELATED"/>
    <property type="match status" value="1"/>
</dbReference>
<dbReference type="EMBL" id="NBYY01000009">
    <property type="protein sequence ID" value="PCS23803.1"/>
    <property type="molecule type" value="Genomic_DNA"/>
</dbReference>
<feature type="domain" description="tRNA-modifying protein YgfZ-like beta-barrel" evidence="1">
    <location>
        <begin position="242"/>
        <end position="308"/>
    </location>
</feature>
<name>A0A2A5T6L9_9GAMM</name>
<dbReference type="Gene3D" id="3.30.70.1400">
    <property type="entry name" value="Aminomethyltransferase beta-barrel domains"/>
    <property type="match status" value="1"/>
</dbReference>
<organism evidence="2 3">
    <name type="scientific">Candidatus Enterovibrio escicola</name>
    <dbReference type="NCBI Taxonomy" id="1927127"/>
    <lineage>
        <taxon>Bacteria</taxon>
        <taxon>Pseudomonadati</taxon>
        <taxon>Pseudomonadota</taxon>
        <taxon>Gammaproteobacteria</taxon>
        <taxon>Vibrionales</taxon>
        <taxon>Vibrionaceae</taxon>
        <taxon>Enterovibrio</taxon>
    </lineage>
</organism>
<keyword evidence="3" id="KW-1185">Reference proteome</keyword>
<evidence type="ECO:0000313" key="2">
    <source>
        <dbReference type="EMBL" id="PCS23803.1"/>
    </source>
</evidence>
<evidence type="ECO:0000313" key="3">
    <source>
        <dbReference type="Proteomes" id="UP000219020"/>
    </source>
</evidence>
<proteinExistence type="predicted"/>
<sequence>MTNWYDMHSFPRLALSSDSELPPLSVIALDTITLVIAKGEDTIDYLQGQLTCDLVSMDKINSTLSAHCDAKGMVWSTLRLFHHEGGIAFTQPTLIAERQLTELKKYAIFSKVSFEISDQVLLGVVGNKADQTMFSLYMGNGNVRATQTGTVVRIERNRWLLAIGASEAGHLLDKLEKHAILSDAAFWDLLELRAAIPSLTDVTTNKFIPQSLNLQILGAISFKKGCYTGQEMIARAKYRGINKRTTYLLQGEANFSPKAGGVMERSVRGNWRSGGTILSGYRFDDGQALALVVLPNNLNEDTQFRLVDTTAIWNKLPLPYSLT</sequence>
<dbReference type="Gene3D" id="2.40.30.160">
    <property type="match status" value="1"/>
</dbReference>
<dbReference type="SUPFAM" id="SSF101790">
    <property type="entry name" value="Aminomethyltransferase beta-barrel domain"/>
    <property type="match status" value="1"/>
</dbReference>
<evidence type="ECO:0000259" key="1">
    <source>
        <dbReference type="Pfam" id="PF21130"/>
    </source>
</evidence>
<dbReference type="InterPro" id="IPR048451">
    <property type="entry name" value="YgfZ_barrel"/>
</dbReference>
<comment type="caution">
    <text evidence="2">The sequence shown here is derived from an EMBL/GenBank/DDBJ whole genome shotgun (WGS) entry which is preliminary data.</text>
</comment>
<dbReference type="InterPro" id="IPR045179">
    <property type="entry name" value="YgfZ/GcvT"/>
</dbReference>
<dbReference type="InterPro" id="IPR029043">
    <property type="entry name" value="GcvT/YgfZ_C"/>
</dbReference>
<dbReference type="AlphaFoldDB" id="A0A2A5T6L9"/>
<gene>
    <name evidence="2" type="ORF">BTN49_0772</name>
</gene>
<dbReference type="PANTHER" id="PTHR22602">
    <property type="entry name" value="TRANSFERASE CAF17, MITOCHONDRIAL-RELATED"/>
    <property type="match status" value="1"/>
</dbReference>
<dbReference type="GeneID" id="66951166"/>
<dbReference type="InterPro" id="IPR017703">
    <property type="entry name" value="YgfZ/GCV_T_CS"/>
</dbReference>
<dbReference type="NCBIfam" id="TIGR03317">
    <property type="entry name" value="ygfZ_signature"/>
    <property type="match status" value="1"/>
</dbReference>